<dbReference type="Proteomes" id="UP000663855">
    <property type="component" value="Unassembled WGS sequence"/>
</dbReference>
<dbReference type="InterPro" id="IPR004245">
    <property type="entry name" value="DUF229"/>
</dbReference>
<protein>
    <recommendedName>
        <fullName evidence="5">DUF229 domain containing protein</fullName>
    </recommendedName>
</protein>
<gene>
    <name evidence="2" type="ORF">CJN711_LOCUS9241</name>
    <name evidence="3" type="ORF">GIL414_LOCUS6012</name>
</gene>
<organism evidence="2 4">
    <name type="scientific">Rotaria magnacalcarata</name>
    <dbReference type="NCBI Taxonomy" id="392030"/>
    <lineage>
        <taxon>Eukaryota</taxon>
        <taxon>Metazoa</taxon>
        <taxon>Spiralia</taxon>
        <taxon>Gnathifera</taxon>
        <taxon>Rotifera</taxon>
        <taxon>Eurotatoria</taxon>
        <taxon>Bdelloidea</taxon>
        <taxon>Philodinida</taxon>
        <taxon>Philodinidae</taxon>
        <taxon>Rotaria</taxon>
    </lineage>
</organism>
<dbReference type="Gene3D" id="3.40.720.10">
    <property type="entry name" value="Alkaline Phosphatase, subunit A"/>
    <property type="match status" value="1"/>
</dbReference>
<dbReference type="EMBL" id="CAJOBJ010001665">
    <property type="protein sequence ID" value="CAF3890327.1"/>
    <property type="molecule type" value="Genomic_DNA"/>
</dbReference>
<reference evidence="2" key="1">
    <citation type="submission" date="2021-02" db="EMBL/GenBank/DDBJ databases">
        <authorList>
            <person name="Nowell W R."/>
        </authorList>
    </citation>
    <scope>NUCLEOTIDE SEQUENCE</scope>
</reference>
<evidence type="ECO:0008006" key="5">
    <source>
        <dbReference type="Google" id="ProtNLM"/>
    </source>
</evidence>
<dbReference type="Proteomes" id="UP000681720">
    <property type="component" value="Unassembled WGS sequence"/>
</dbReference>
<dbReference type="PANTHER" id="PTHR10974:SF1">
    <property type="entry name" value="FI08016P-RELATED"/>
    <property type="match status" value="1"/>
</dbReference>
<evidence type="ECO:0000313" key="4">
    <source>
        <dbReference type="Proteomes" id="UP000663855"/>
    </source>
</evidence>
<dbReference type="Pfam" id="PF02995">
    <property type="entry name" value="DUF229"/>
    <property type="match status" value="1"/>
</dbReference>
<dbReference type="EMBL" id="CAJNOV010003539">
    <property type="protein sequence ID" value="CAF1145040.1"/>
    <property type="molecule type" value="Genomic_DNA"/>
</dbReference>
<dbReference type="CDD" id="cd16021">
    <property type="entry name" value="ALP_like"/>
    <property type="match status" value="1"/>
</dbReference>
<dbReference type="InterPro" id="IPR017850">
    <property type="entry name" value="Alkaline_phosphatase_core_sf"/>
</dbReference>
<proteinExistence type="predicted"/>
<feature type="transmembrane region" description="Helical" evidence="1">
    <location>
        <begin position="45"/>
        <end position="63"/>
    </location>
</feature>
<dbReference type="SUPFAM" id="SSF53649">
    <property type="entry name" value="Alkaline phosphatase-like"/>
    <property type="match status" value="1"/>
</dbReference>
<accession>A0A814SBW4</accession>
<evidence type="ECO:0000256" key="1">
    <source>
        <dbReference type="SAM" id="Phobius"/>
    </source>
</evidence>
<evidence type="ECO:0000313" key="3">
    <source>
        <dbReference type="EMBL" id="CAF3890327.1"/>
    </source>
</evidence>
<comment type="caution">
    <text evidence="2">The sequence shown here is derived from an EMBL/GenBank/DDBJ whole genome shotgun (WGS) entry which is preliminary data.</text>
</comment>
<sequence length="669" mass="78281">MNILEHEHLMYRILAYLFKKCLFLLTTIISKLTKNLLIRALWNYRLIRVYFIIVTLSFTVLIYNQSNTNVISNSILETLTADNKIIQCRFPQLSLNINTLTFNIPNTSQPICQSWFYPIIIENYHVRLVVSYLNCAAIFYIGEGDKEYEKIPIQLYFNVNILLISDYFTVRCKDPSTKAIYPSLPYASIHYNPNTRDRLANIKKTEDNFNVLVLGFDSVSRLQFERMLPKSFSYITKQLNGLVLKGYNILGDGTPQQLIPMLTGFKETELPSTLYRDRNASFVNIYPFVWNQYRQQGYVTGYAEDRLEYGIWTFRLKGFNETPTDHYLSPFYRMETTKALLHKPNSHCIRNQTSFDLFLSYIDQFWSSYPENKKFFFAFFKQYTHDGYTATSVLDSSLVEFLKKFNQFDDYKKTIIVIMTDHGARFSTARESSQGKLEERLPFMSFVFPKLFQTKYSKAIKVLQQNIYRLTTPFDIHATLLSLLNMNQINYTVNHNIKQRNISLFNLIPARRTCDDIDLEPHWCSCLQWESLNINDTIVKEASTNIISYINKQLLSIENSLCHQLQLLSIENAQMYQPNQALLTFSRSSDIDGRVPEYGDNSTDIIFYQITFKTQPNNAIYEATTQYSNRSHSFTTDLNHISRLNAYKSSASCIEKSHSHLRKFCHCIK</sequence>
<name>A0A814SBW4_9BILA</name>
<keyword evidence="1" id="KW-1133">Transmembrane helix</keyword>
<keyword evidence="1" id="KW-0812">Transmembrane</keyword>
<dbReference type="AlphaFoldDB" id="A0A814SBW4"/>
<feature type="transmembrane region" description="Helical" evidence="1">
    <location>
        <begin position="13"/>
        <end position="33"/>
    </location>
</feature>
<dbReference type="GO" id="GO:0005615">
    <property type="term" value="C:extracellular space"/>
    <property type="evidence" value="ECO:0007669"/>
    <property type="project" value="TreeGrafter"/>
</dbReference>
<evidence type="ECO:0000313" key="2">
    <source>
        <dbReference type="EMBL" id="CAF1145040.1"/>
    </source>
</evidence>
<dbReference type="PANTHER" id="PTHR10974">
    <property type="entry name" value="FI08016P-RELATED"/>
    <property type="match status" value="1"/>
</dbReference>
<dbReference type="FunFam" id="3.40.720.10:FF:000017">
    <property type="entry name" value="Predicted protein"/>
    <property type="match status" value="1"/>
</dbReference>
<keyword evidence="1" id="KW-0472">Membrane</keyword>